<dbReference type="eggNOG" id="ENOG5030QXJ">
    <property type="taxonomic scope" value="Bacteria"/>
</dbReference>
<dbReference type="AlphaFoldDB" id="B1X2F6"/>
<keyword evidence="2" id="KW-1185">Reference proteome</keyword>
<dbReference type="EMBL" id="CP000807">
    <property type="protein sequence ID" value="ACB54317.1"/>
    <property type="molecule type" value="Genomic_DNA"/>
</dbReference>
<dbReference type="HOGENOM" id="CLU_2315585_0_0_3"/>
<reference evidence="1 2" key="1">
    <citation type="journal article" date="2008" name="Proc. Natl. Acad. Sci. U.S.A.">
        <title>The genome of Cyanothece 51142, a unicellular diazotrophic cyanobacterium important in the marine nitrogen cycle.</title>
        <authorList>
            <person name="Welsh E.A."/>
            <person name="Liberton M."/>
            <person name="Stoeckel J."/>
            <person name="Loh T."/>
            <person name="Elvitigala T."/>
            <person name="Wang C."/>
            <person name="Wollam A."/>
            <person name="Fulton R.S."/>
            <person name="Clifton S.W."/>
            <person name="Jacobs J.M."/>
            <person name="Aurora R."/>
            <person name="Ghosh B.K."/>
            <person name="Sherman L.A."/>
            <person name="Smith R.D."/>
            <person name="Wilson R.K."/>
            <person name="Pakrasi H.B."/>
        </authorList>
    </citation>
    <scope>NUCLEOTIDE SEQUENCE [LARGE SCALE GENOMIC DNA]</scope>
    <source>
        <strain evidence="2">ATCC 51142 / BH68</strain>
    </source>
</reference>
<gene>
    <name evidence="1" type="ordered locus">cce_4971</name>
</gene>
<organism evidence="1 2">
    <name type="scientific">Crocosphaera subtropica (strain ATCC 51142 / BH68)</name>
    <name type="common">Cyanothece sp. (strain ATCC 51142)</name>
    <dbReference type="NCBI Taxonomy" id="43989"/>
    <lineage>
        <taxon>Bacteria</taxon>
        <taxon>Bacillati</taxon>
        <taxon>Cyanobacteriota</taxon>
        <taxon>Cyanophyceae</taxon>
        <taxon>Oscillatoriophycideae</taxon>
        <taxon>Chroococcales</taxon>
        <taxon>Aphanothecaceae</taxon>
        <taxon>Crocosphaera</taxon>
        <taxon>Crocosphaera subtropica</taxon>
    </lineage>
</organism>
<proteinExistence type="predicted"/>
<dbReference type="KEGG" id="cyt:cce_4971"/>
<evidence type="ECO:0000313" key="1">
    <source>
        <dbReference type="EMBL" id="ACB54317.1"/>
    </source>
</evidence>
<accession>B1X2F6</accession>
<dbReference type="RefSeq" id="WP_009546269.1">
    <property type="nucleotide sequence ID" value="NC_010547.1"/>
</dbReference>
<name>B1X2F6_CROS5</name>
<dbReference type="Proteomes" id="UP000001203">
    <property type="component" value="Chromosome linear"/>
</dbReference>
<dbReference type="STRING" id="43989.cce_4971"/>
<dbReference type="OrthoDB" id="9930480at2"/>
<sequence length="99" mass="11449">MKTQTEPQQRTYQANSLIINTVETNDNQLEVYLCYLDGFSIRQINNINGLGALLGLEGEPENSFEPFIVPQHRIRDIIDTFFVYSKQVVELVNRDLDQD</sequence>
<evidence type="ECO:0000313" key="2">
    <source>
        <dbReference type="Proteomes" id="UP000001203"/>
    </source>
</evidence>
<protein>
    <submittedName>
        <fullName evidence="1">Uncharacterized protein</fullName>
    </submittedName>
</protein>